<dbReference type="RefSeq" id="WP_069417247.1">
    <property type="nucleotide sequence ID" value="NZ_CBCRZH010000001.1"/>
</dbReference>
<evidence type="ECO:0000259" key="4">
    <source>
        <dbReference type="Pfam" id="PF13087"/>
    </source>
</evidence>
<name>A0A1E3SN02_MYCIE</name>
<dbReference type="InterPro" id="IPR025103">
    <property type="entry name" value="DUF4011"/>
</dbReference>
<dbReference type="Proteomes" id="UP000192739">
    <property type="component" value="Unassembled WGS sequence"/>
</dbReference>
<keyword evidence="7" id="KW-0347">Helicase</keyword>
<dbReference type="Gene3D" id="3.40.50.300">
    <property type="entry name" value="P-loop containing nucleotide triphosphate hydrolases"/>
    <property type="match status" value="3"/>
</dbReference>
<evidence type="ECO:0000313" key="7">
    <source>
        <dbReference type="EMBL" id="ORB05174.1"/>
    </source>
</evidence>
<dbReference type="GO" id="GO:0004386">
    <property type="term" value="F:helicase activity"/>
    <property type="evidence" value="ECO:0007669"/>
    <property type="project" value="UniProtKB-KW"/>
</dbReference>
<organism evidence="7 8">
    <name type="scientific">Mycobacterium intermedium</name>
    <dbReference type="NCBI Taxonomy" id="28445"/>
    <lineage>
        <taxon>Bacteria</taxon>
        <taxon>Bacillati</taxon>
        <taxon>Actinomycetota</taxon>
        <taxon>Actinomycetes</taxon>
        <taxon>Mycobacteriales</taxon>
        <taxon>Mycobacteriaceae</taxon>
        <taxon>Mycobacterium</taxon>
        <taxon>Mycobacterium simiae complex</taxon>
    </lineage>
</organism>
<keyword evidence="8" id="KW-1185">Reference proteome</keyword>
<comment type="caution">
    <text evidence="7">The sequence shown here is derived from an EMBL/GenBank/DDBJ whole genome shotgun (WGS) entry which is preliminary data.</text>
</comment>
<dbReference type="InterPro" id="IPR047187">
    <property type="entry name" value="SF1_C_Upf1"/>
</dbReference>
<protein>
    <submittedName>
        <fullName evidence="7">DNA helicase</fullName>
    </submittedName>
</protein>
<feature type="domain" description="DNA2/NAM7 helicase helicase" evidence="3">
    <location>
        <begin position="1392"/>
        <end position="1523"/>
    </location>
</feature>
<dbReference type="InterPro" id="IPR041677">
    <property type="entry name" value="DNA2/NAM7_AAA_11"/>
</dbReference>
<evidence type="ECO:0000259" key="6">
    <source>
        <dbReference type="Pfam" id="PF18741"/>
    </source>
</evidence>
<proteinExistence type="predicted"/>
<dbReference type="Pfam" id="PF18741">
    <property type="entry name" value="MTES_1575"/>
    <property type="match status" value="1"/>
</dbReference>
<dbReference type="InterPro" id="IPR041679">
    <property type="entry name" value="DNA2/NAM7-like_C"/>
</dbReference>
<feature type="domain" description="Restriction endonuclease type II-like" evidence="6">
    <location>
        <begin position="1795"/>
        <end position="1891"/>
    </location>
</feature>
<reference evidence="7 8" key="1">
    <citation type="submission" date="2017-02" db="EMBL/GenBank/DDBJ databases">
        <title>The new phylogeny of genus Mycobacterium.</title>
        <authorList>
            <person name="Tortoli E."/>
            <person name="Trovato A."/>
            <person name="Cirillo D.M."/>
        </authorList>
    </citation>
    <scope>NUCLEOTIDE SEQUENCE [LARGE SCALE GENOMIC DNA]</scope>
    <source>
        <strain evidence="7 8">DSM 44049</strain>
    </source>
</reference>
<keyword evidence="7" id="KW-0067">ATP-binding</keyword>
<evidence type="ECO:0000259" key="2">
    <source>
        <dbReference type="Pfam" id="PF11784"/>
    </source>
</evidence>
<dbReference type="PANTHER" id="PTHR10887:SF530">
    <property type="entry name" value="SUPERFAMILY I DNA HELICASES"/>
    <property type="match status" value="1"/>
</dbReference>
<dbReference type="SUPFAM" id="SSF52540">
    <property type="entry name" value="P-loop containing nucleoside triphosphate hydrolases"/>
    <property type="match status" value="1"/>
</dbReference>
<feature type="domain" description="Swt1-like HEPN" evidence="5">
    <location>
        <begin position="13"/>
        <end position="128"/>
    </location>
</feature>
<dbReference type="PANTHER" id="PTHR10887">
    <property type="entry name" value="DNA2/NAM7 HELICASE FAMILY"/>
    <property type="match status" value="1"/>
</dbReference>
<feature type="region of interest" description="Disordered" evidence="1">
    <location>
        <begin position="1897"/>
        <end position="1948"/>
    </location>
</feature>
<feature type="domain" description="DNA2/NAM7 helicase helicase" evidence="3">
    <location>
        <begin position="847"/>
        <end position="961"/>
    </location>
</feature>
<accession>A0A1E3SN02</accession>
<dbReference type="Pfam" id="PF13087">
    <property type="entry name" value="AAA_12"/>
    <property type="match status" value="1"/>
</dbReference>
<sequence length="2135" mass="234424">MDEVDYHEQVGEALGILIGGLRPFVERVLTEALPPGVSWTELLRRKDIAAGRRVGMYQERDLSLMLRAMTERLGDVGFPFSQHLSRQAQNYASELRDIRNRWAHNEAFSAADAYRAIDTIELLLRAIGEQTQAEQVAELKHGVSPALVGRGSPEPEPAEKPDAEPFRLATPPQAVAKPPVPPAAAHRARIEIHAVADLSYPMAHCRIPVIDHISIEYSGGEVRSAVVEVDVVSAEGSLGGPQQVFVDLAAHKPTILQTVDLKLDPASMLRVEDQGPGAIRVVLRDAAGNVLAEESKDVTILAANQWKATPLQLALEMLAAHVQPNSAAIRALMTDVSDRLLDATGNSSIDGYQSENPERVDAIAQAVFEAMRARDIRYAEPPASWGTDGQKVRTPAEVLDGRLGTCLDTTVTMAAALEEAGINSTLWVLKGHAFLGYWRSDAALDMISSTEVVDVANQVDLGHIGLIETTMVTQAHAGCTFADAARAPRMKFLAGDLSEILGVTDIRQARNARIFPLPSRTTDAEGNVIVTQYEPGAGPTIAPYVARPGTETPTAQDDVPRRVSQWKNALLDLSLRNKLINYTERAGYRIEVPGPALGRFEDAVNAGAKINLLASDVIPRVDTARGIRFGRDLPERERELLLAEKHSAYIDITEAAYKSKLRYLAYKAKTIVEETGANNLYLAFGMLSWHFADRDLRSPLVLVPVTLTTANRGERYVLTIDETGMSTPNYCLVEKLRVAFGLEIPDLLNPTEDASGIDLVKTFDAVRHAVARAGLHFRVEESVHLAVLQFAKYPLWKDLDESWKQLSRNSLVAHLIESPMERFRDPVDHIPPVDLDELGTRVPVPADSSQLTAVAEAVGGRTFVLEGPPGTGKSQTITNLLAHAMATGRRVLFVAEKRAALDVVKKRLEEVGLGELSLDLHNKSARPAAVREQIKVALELHISHDKEKLRTNSQVAESSRRSLARYAERLHERNAAGLSLYTARSSELAADHEVPPLEVPRSLVASGSPETFKVVGDVLRSLPEKADLARPGPGHPWGFIDTPSPQSLDAQRIYQAAVEFDQALADLQQRGLGLEKIARAGSAAALAAWAALADAPRYPLEGLDQLQSDAWKSALATIRTLAKKLQAARPNWLAVASPAAMDLDIPAIHQAAVAADESGFFGRKKRRRAVLAMLSDALVVAPETVPLKTLSQITGEMAETFAAVSDLRARVATIPLMLVGDQWNPLIPEHVVELEHGIETVTWILATLSASSHRPHGADLREYYANTAVGSFAQPLDRLAIAWNALTTVTGASPAQQQAWAQQDNFITRWWATRDARKLDSPASIERWVDLLRHIEPLRAAGMDAARSAILTGQLVAEDAALAFDRGVAAASIAERLEASALNAFDIEAHNKAIRRFTTSTQEVRQELRRAIPAELLSRRRFNADASSGQVGGLRRQLERRRGGMSIRALMENFGDLITDILPCTLMSPDSVARFFPARPGLFDIVVFDEASQIRVADAVGAMGRAKSVVVVGDSKQMPPTSFAEASATIDEDEDYNPDVVIDEESILTECVQAQVPRHWLSWHYRSQDESLIAFSNYHYYEGRLASFPAPLTDTAPAVFGHGISLVRVNGHFDRTGRGKTLRTNRVEAERIVEDVRQRFWASPDVAPSLGIVTFNAPQRDLIENLLRDAGDDRLLAALDEPDGLFVKNLENVQGDERDTILFSVAFSANEKGVVPLNFGPLSRPGGERRLNVAVTRARREVVLYASFDPSELRAEETTQLGTKHLKAYLEMAARGVESVTSGGRRQPVIDRHRDDIAEALRREGLPVSTDVGLSDFRVDLVIFDPDQPEQPLVAALLDGTEWYARKTVADRDGLPIDVLKNLMHWPAVERIWLPEWLDHRSQALARLRKAVDEAKQRLARGEVEPDPARRPPEPKPETTTKPQEFAPLKSASASVVAPVAPRRQERPKHPNIQTYREWVPTIAGGVNVLDELPSPGAKTRVRAVVQAVIEAEAPIHRDRLARLVAGAFMLNRVSEDRKRAIQRVVPSEYVREGGENFYWPLGVDPRTWRIVRCPRSGESRRLEEISLVEIGNAMMIAAEEAGGIDTEELKREALNMFGGKRITQAISARLEDALKHALAQGYLVRSGSVISCQK</sequence>
<evidence type="ECO:0000313" key="8">
    <source>
        <dbReference type="Proteomes" id="UP000192739"/>
    </source>
</evidence>
<dbReference type="Pfam" id="PF13195">
    <property type="entry name" value="DUF4011"/>
    <property type="match status" value="1"/>
</dbReference>
<dbReference type="Pfam" id="PF18731">
    <property type="entry name" value="HEPN_Swt1"/>
    <property type="match status" value="1"/>
</dbReference>
<feature type="domain" description="DNA2/NAM7 helicase-like C-terminal" evidence="4">
    <location>
        <begin position="1545"/>
        <end position="1744"/>
    </location>
</feature>
<dbReference type="Gene3D" id="3.10.620.30">
    <property type="match status" value="1"/>
</dbReference>
<keyword evidence="7" id="KW-0547">Nucleotide-binding</keyword>
<feature type="compositionally biased region" description="Basic and acidic residues" evidence="1">
    <location>
        <begin position="1897"/>
        <end position="1919"/>
    </location>
</feature>
<dbReference type="EMBL" id="MVHT01000032">
    <property type="protein sequence ID" value="ORB05174.1"/>
    <property type="molecule type" value="Genomic_DNA"/>
</dbReference>
<dbReference type="InterPro" id="IPR021754">
    <property type="entry name" value="DUF3320"/>
</dbReference>
<dbReference type="InterPro" id="IPR041650">
    <property type="entry name" value="HEPN_Swt1"/>
</dbReference>
<dbReference type="Pfam" id="PF13086">
    <property type="entry name" value="AAA_11"/>
    <property type="match status" value="2"/>
</dbReference>
<feature type="domain" description="DUF3320" evidence="2">
    <location>
        <begin position="1971"/>
        <end position="2014"/>
    </location>
</feature>
<evidence type="ECO:0000259" key="3">
    <source>
        <dbReference type="Pfam" id="PF13086"/>
    </source>
</evidence>
<dbReference type="InterPro" id="IPR045055">
    <property type="entry name" value="DNA2/NAM7-like"/>
</dbReference>
<dbReference type="CDD" id="cd18808">
    <property type="entry name" value="SF1_C_Upf1"/>
    <property type="match status" value="1"/>
</dbReference>
<gene>
    <name evidence="7" type="ORF">BST27_13460</name>
</gene>
<feature type="compositionally biased region" description="Low complexity" evidence="1">
    <location>
        <begin position="1920"/>
        <end position="1942"/>
    </location>
</feature>
<evidence type="ECO:0000259" key="5">
    <source>
        <dbReference type="Pfam" id="PF18731"/>
    </source>
</evidence>
<dbReference type="InterPro" id="IPR027417">
    <property type="entry name" value="P-loop_NTPase"/>
</dbReference>
<evidence type="ECO:0000256" key="1">
    <source>
        <dbReference type="SAM" id="MobiDB-lite"/>
    </source>
</evidence>
<dbReference type="Pfam" id="PF11784">
    <property type="entry name" value="DUF3320"/>
    <property type="match status" value="1"/>
</dbReference>
<keyword evidence="7" id="KW-0378">Hydrolase</keyword>
<dbReference type="STRING" id="28445.BHQ20_00945"/>
<dbReference type="InterPro" id="IPR049468">
    <property type="entry name" value="Restrct_endonuc-II-like_dom"/>
</dbReference>
<feature type="region of interest" description="Disordered" evidence="1">
    <location>
        <begin position="144"/>
        <end position="166"/>
    </location>
</feature>